<evidence type="ECO:0000313" key="1">
    <source>
        <dbReference type="EMBL" id="KAG5415246.1"/>
    </source>
</evidence>
<reference evidence="1 2" key="1">
    <citation type="submission" date="2021-03" db="EMBL/GenBank/DDBJ databases">
        <authorList>
            <person name="King G.J."/>
            <person name="Bancroft I."/>
            <person name="Baten A."/>
            <person name="Bloomfield J."/>
            <person name="Borpatragohain P."/>
            <person name="He Z."/>
            <person name="Irish N."/>
            <person name="Irwin J."/>
            <person name="Liu K."/>
            <person name="Mauleon R.P."/>
            <person name="Moore J."/>
            <person name="Morris R."/>
            <person name="Ostergaard L."/>
            <person name="Wang B."/>
            <person name="Wells R."/>
        </authorList>
    </citation>
    <scope>NUCLEOTIDE SEQUENCE [LARGE SCALE GENOMIC DNA]</scope>
    <source>
        <strain evidence="1">R-o-18</strain>
        <tissue evidence="1">Leaf</tissue>
    </source>
</reference>
<comment type="caution">
    <text evidence="1">The sequence shown here is derived from an EMBL/GenBank/DDBJ whole genome shotgun (WGS) entry which is preliminary data.</text>
</comment>
<accession>A0ABQ7NWL1</accession>
<dbReference type="Proteomes" id="UP000823674">
    <property type="component" value="Chromosome A01"/>
</dbReference>
<keyword evidence="2" id="KW-1185">Reference proteome</keyword>
<sequence length="138" mass="15963">MFVPANEHQNTAHLESDDLEDKSDEHLVELFLERSNRDFEVLGLVEKLHLKVGSEKLEEDKAFVEKLLVNWDSGDGEDNVLVEKLLLKRDFEDGEGEVLVEKLLAKTCFEEDEEQDKCMVCKMESSFVKFLSFFTSMN</sequence>
<gene>
    <name evidence="1" type="primary">A01p029870.1_BraROA</name>
    <name evidence="1" type="ORF">IGI04_002813</name>
</gene>
<evidence type="ECO:0000313" key="2">
    <source>
        <dbReference type="Proteomes" id="UP000823674"/>
    </source>
</evidence>
<proteinExistence type="predicted"/>
<protein>
    <submittedName>
        <fullName evidence="1">Uncharacterized protein</fullName>
    </submittedName>
</protein>
<name>A0ABQ7NWL1_BRACM</name>
<organism evidence="1 2">
    <name type="scientific">Brassica rapa subsp. trilocularis</name>
    <dbReference type="NCBI Taxonomy" id="1813537"/>
    <lineage>
        <taxon>Eukaryota</taxon>
        <taxon>Viridiplantae</taxon>
        <taxon>Streptophyta</taxon>
        <taxon>Embryophyta</taxon>
        <taxon>Tracheophyta</taxon>
        <taxon>Spermatophyta</taxon>
        <taxon>Magnoliopsida</taxon>
        <taxon>eudicotyledons</taxon>
        <taxon>Gunneridae</taxon>
        <taxon>Pentapetalae</taxon>
        <taxon>rosids</taxon>
        <taxon>malvids</taxon>
        <taxon>Brassicales</taxon>
        <taxon>Brassicaceae</taxon>
        <taxon>Brassiceae</taxon>
        <taxon>Brassica</taxon>
    </lineage>
</organism>
<dbReference type="EMBL" id="JADBGQ010000001">
    <property type="protein sequence ID" value="KAG5415246.1"/>
    <property type="molecule type" value="Genomic_DNA"/>
</dbReference>